<evidence type="ECO:0000313" key="4">
    <source>
        <dbReference type="EMBL" id="SCC82367.1"/>
    </source>
</evidence>
<evidence type="ECO:0000313" key="5">
    <source>
        <dbReference type="Proteomes" id="UP000050497"/>
    </source>
</evidence>
<protein>
    <recommendedName>
        <fullName evidence="7">Flagellar FliJ protein</fullName>
    </recommendedName>
</protein>
<dbReference type="RefSeq" id="WP_074445871.1">
    <property type="nucleotide sequence ID" value="NZ_FMBM01000002.1"/>
</dbReference>
<dbReference type="EMBL" id="LJSX01000007">
    <property type="protein sequence ID" value="KPQ11460.1"/>
    <property type="molecule type" value="Genomic_DNA"/>
</dbReference>
<dbReference type="Proteomes" id="UP000182800">
    <property type="component" value="Unassembled WGS sequence"/>
</dbReference>
<dbReference type="Proteomes" id="UP000050497">
    <property type="component" value="Unassembled WGS sequence"/>
</dbReference>
<dbReference type="STRING" id="1653334.GA0071312_3358"/>
<dbReference type="EMBL" id="FMBM01000002">
    <property type="protein sequence ID" value="SCC82367.1"/>
    <property type="molecule type" value="Genomic_DNA"/>
</dbReference>
<proteinExistence type="predicted"/>
<comment type="caution">
    <text evidence="3">The sequence shown here is derived from an EMBL/GenBank/DDBJ whole genome shotgun (WGS) entry which is preliminary data.</text>
</comment>
<feature type="region of interest" description="Disordered" evidence="2">
    <location>
        <begin position="135"/>
        <end position="156"/>
    </location>
</feature>
<evidence type="ECO:0000313" key="6">
    <source>
        <dbReference type="Proteomes" id="UP000182800"/>
    </source>
</evidence>
<name>A0A0P8A1X4_9HYPH</name>
<feature type="coiled-coil region" evidence="1">
    <location>
        <begin position="16"/>
        <end position="50"/>
    </location>
</feature>
<keyword evidence="1" id="KW-0175">Coiled coil</keyword>
<organism evidence="3 5">
    <name type="scientific">Saliniramus fredricksonii</name>
    <dbReference type="NCBI Taxonomy" id="1653334"/>
    <lineage>
        <taxon>Bacteria</taxon>
        <taxon>Pseudomonadati</taxon>
        <taxon>Pseudomonadota</taxon>
        <taxon>Alphaproteobacteria</taxon>
        <taxon>Hyphomicrobiales</taxon>
        <taxon>Salinarimonadaceae</taxon>
        <taxon>Saliniramus</taxon>
    </lineage>
</organism>
<evidence type="ECO:0000256" key="2">
    <source>
        <dbReference type="SAM" id="MobiDB-lite"/>
    </source>
</evidence>
<reference evidence="3 5" key="1">
    <citation type="submission" date="2015-09" db="EMBL/GenBank/DDBJ databases">
        <title>Identification and resolution of microdiversity through metagenomic sequencing of parallel consortia.</title>
        <authorList>
            <person name="Nelson W.C."/>
            <person name="Romine M.F."/>
            <person name="Lindemann S.R."/>
        </authorList>
    </citation>
    <scope>NUCLEOTIDE SEQUENCE [LARGE SCALE GENOMIC DNA]</scope>
    <source>
        <strain evidence="3">HL-109</strain>
    </source>
</reference>
<sequence length="156" mass="18079">MRAQLQKLMTIRTLRTKQRRRDYQNERNNLDALTQQMAQNTARIGEVEAARASAGRLGSASGETFTQTAVIDSQRQRYFYDLQLRDLKTAKLRLDRQIKLQEKKVAEAHEALRAAEKSAEQLDTFDAELAEKEAREAELQEELQTEMPSKPRWKQS</sequence>
<reference evidence="4 6" key="2">
    <citation type="submission" date="2016-08" db="EMBL/GenBank/DDBJ databases">
        <authorList>
            <person name="Varghese N."/>
            <person name="Submissions Spin"/>
        </authorList>
    </citation>
    <scope>NUCLEOTIDE SEQUENCE [LARGE SCALE GENOMIC DNA]</scope>
    <source>
        <strain evidence="4 6">HL-109</strain>
    </source>
</reference>
<dbReference type="AlphaFoldDB" id="A0A0P8A1X4"/>
<evidence type="ECO:0000313" key="3">
    <source>
        <dbReference type="EMBL" id="KPQ11460.1"/>
    </source>
</evidence>
<evidence type="ECO:0000256" key="1">
    <source>
        <dbReference type="SAM" id="Coils"/>
    </source>
</evidence>
<gene>
    <name evidence="4" type="ORF">GA0071312_3358</name>
    <name evidence="3" type="ORF">HLUCCO17_06025</name>
</gene>
<accession>A0A0P8A1X4</accession>
<evidence type="ECO:0008006" key="7">
    <source>
        <dbReference type="Google" id="ProtNLM"/>
    </source>
</evidence>
<keyword evidence="6" id="KW-1185">Reference proteome</keyword>